<sequence>MKTSGETIRSSRFRLEREDDWLRLQTILDQAERKGLKSLAFKDARDLVTLYRQAINALSVAREISLDSAIIVYLESLCARAYLVVYAPRASVRGVVARFFRSGAPLAFRRSGLELLAAFALMVLGGVAAFVLTQTDPTWFYAFVPEGLAAGRGPQASADALRRVIYDSEPGALDQLGAFATYLFSHNTRVAIFSFVLGIIACVPSALLMLYNGSIIGAMGAIYADKGLGLDLFAWLSIHGVTELSAIAIATAGGFRLGRAVLFPGEKTRKAALAYAAHDAVKLAVLAALMLLAAGLLEGFARQLVSAPMWRIVIGWSIGALWLLWLLGAGRKRELAKARSADDEDARQLVTEVAS</sequence>
<dbReference type="PANTHER" id="PTHR35337:SF1">
    <property type="entry name" value="SLR1478 PROTEIN"/>
    <property type="match status" value="1"/>
</dbReference>
<feature type="transmembrane region" description="Helical" evidence="1">
    <location>
        <begin position="275"/>
        <end position="297"/>
    </location>
</feature>
<comment type="caution">
    <text evidence="2">The sequence shown here is derived from an EMBL/GenBank/DDBJ whole genome shotgun (WGS) entry which is preliminary data.</text>
</comment>
<proteinExistence type="predicted"/>
<keyword evidence="3" id="KW-1185">Reference proteome</keyword>
<dbReference type="Pfam" id="PF01944">
    <property type="entry name" value="SpoIIM"/>
    <property type="match status" value="1"/>
</dbReference>
<dbReference type="InterPro" id="IPR002798">
    <property type="entry name" value="SpoIIM-like"/>
</dbReference>
<protein>
    <submittedName>
        <fullName evidence="2">Putative membrane protein SpoIIM required for sporulation</fullName>
    </submittedName>
</protein>
<feature type="transmembrane region" description="Helical" evidence="1">
    <location>
        <begin position="115"/>
        <end position="133"/>
    </location>
</feature>
<name>A0A4R3NKJ0_9HYPH</name>
<evidence type="ECO:0000313" key="3">
    <source>
        <dbReference type="Proteomes" id="UP000295097"/>
    </source>
</evidence>
<evidence type="ECO:0000256" key="1">
    <source>
        <dbReference type="SAM" id="Phobius"/>
    </source>
</evidence>
<evidence type="ECO:0000313" key="2">
    <source>
        <dbReference type="EMBL" id="TCT34794.1"/>
    </source>
</evidence>
<organism evidence="2 3">
    <name type="scientific">Martelella mediterranea</name>
    <dbReference type="NCBI Taxonomy" id="293089"/>
    <lineage>
        <taxon>Bacteria</taxon>
        <taxon>Pseudomonadati</taxon>
        <taxon>Pseudomonadota</taxon>
        <taxon>Alphaproteobacteria</taxon>
        <taxon>Hyphomicrobiales</taxon>
        <taxon>Aurantimonadaceae</taxon>
        <taxon>Martelella</taxon>
    </lineage>
</organism>
<feature type="transmembrane region" description="Helical" evidence="1">
    <location>
        <begin position="190"/>
        <end position="211"/>
    </location>
</feature>
<dbReference type="AlphaFoldDB" id="A0A4R3NKJ0"/>
<keyword evidence="1" id="KW-0812">Transmembrane</keyword>
<keyword evidence="1" id="KW-0472">Membrane</keyword>
<accession>A0A4R3NKJ0</accession>
<gene>
    <name evidence="2" type="ORF">EDC90_103038</name>
</gene>
<feature type="transmembrane region" description="Helical" evidence="1">
    <location>
        <begin position="309"/>
        <end position="327"/>
    </location>
</feature>
<keyword evidence="1" id="KW-1133">Transmembrane helix</keyword>
<dbReference type="Proteomes" id="UP000295097">
    <property type="component" value="Unassembled WGS sequence"/>
</dbReference>
<reference evidence="2 3" key="1">
    <citation type="submission" date="2019-03" db="EMBL/GenBank/DDBJ databases">
        <title>Freshwater and sediment microbial communities from various areas in North America, analyzing microbe dynamics in response to fracking.</title>
        <authorList>
            <person name="Lamendella R."/>
        </authorList>
    </citation>
    <scope>NUCLEOTIDE SEQUENCE [LARGE SCALE GENOMIC DNA]</scope>
    <source>
        <strain evidence="2 3">175.2</strain>
    </source>
</reference>
<dbReference type="RefSeq" id="WP_245511087.1">
    <property type="nucleotide sequence ID" value="NZ_SMAR01000030.1"/>
</dbReference>
<dbReference type="EMBL" id="SMAR01000030">
    <property type="protein sequence ID" value="TCT34794.1"/>
    <property type="molecule type" value="Genomic_DNA"/>
</dbReference>
<dbReference type="PANTHER" id="PTHR35337">
    <property type="entry name" value="SLR1478 PROTEIN"/>
    <property type="match status" value="1"/>
</dbReference>
<feature type="transmembrane region" description="Helical" evidence="1">
    <location>
        <begin position="232"/>
        <end position="255"/>
    </location>
</feature>